<dbReference type="InterPro" id="IPR018108">
    <property type="entry name" value="MCP_transmembrane"/>
</dbReference>
<evidence type="ECO:0000256" key="12">
    <source>
        <dbReference type="PROSITE-ProRule" id="PRU00282"/>
    </source>
</evidence>
<feature type="repeat" description="Solcar" evidence="12">
    <location>
        <begin position="117"/>
        <end position="201"/>
    </location>
</feature>
<keyword evidence="9" id="KW-0406">Ion transport</keyword>
<keyword evidence="15" id="KW-1185">Reference proteome</keyword>
<organism evidence="14">
    <name type="scientific">Notodromas monacha</name>
    <dbReference type="NCBI Taxonomy" id="399045"/>
    <lineage>
        <taxon>Eukaryota</taxon>
        <taxon>Metazoa</taxon>
        <taxon>Ecdysozoa</taxon>
        <taxon>Arthropoda</taxon>
        <taxon>Crustacea</taxon>
        <taxon>Oligostraca</taxon>
        <taxon>Ostracoda</taxon>
        <taxon>Podocopa</taxon>
        <taxon>Podocopida</taxon>
        <taxon>Cypridocopina</taxon>
        <taxon>Cypridoidea</taxon>
        <taxon>Cyprididae</taxon>
        <taxon>Notodromas</taxon>
    </lineage>
</organism>
<keyword evidence="11 12" id="KW-0472">Membrane</keyword>
<evidence type="ECO:0000256" key="2">
    <source>
        <dbReference type="ARBA" id="ARBA00006375"/>
    </source>
</evidence>
<keyword evidence="3 13" id="KW-0813">Transport</keyword>
<comment type="similarity">
    <text evidence="2 13">Belongs to the mitochondrial carrier (TC 2.A.29) family.</text>
</comment>
<proteinExistence type="inferred from homology"/>
<keyword evidence="8" id="KW-0408">Iron</keyword>
<dbReference type="PANTHER" id="PTHR45758:SF20">
    <property type="entry name" value="MITOFERRIN-2"/>
    <property type="match status" value="1"/>
</dbReference>
<dbReference type="EMBL" id="CAJPEX010000602">
    <property type="protein sequence ID" value="CAG0916479.1"/>
    <property type="molecule type" value="Genomic_DNA"/>
</dbReference>
<keyword evidence="7" id="KW-1133">Transmembrane helix</keyword>
<accession>A0A7R9BKT2</accession>
<evidence type="ECO:0000256" key="10">
    <source>
        <dbReference type="ARBA" id="ARBA00023128"/>
    </source>
</evidence>
<dbReference type="PROSITE" id="PS50920">
    <property type="entry name" value="SOLCAR"/>
    <property type="match status" value="3"/>
</dbReference>
<dbReference type="OrthoDB" id="43906at2759"/>
<gene>
    <name evidence="14" type="ORF">NMOB1V02_LOCUS4094</name>
</gene>
<dbReference type="GO" id="GO:0005743">
    <property type="term" value="C:mitochondrial inner membrane"/>
    <property type="evidence" value="ECO:0007669"/>
    <property type="project" value="UniProtKB-SubCell"/>
</dbReference>
<dbReference type="Pfam" id="PF00153">
    <property type="entry name" value="Mito_carr"/>
    <property type="match status" value="3"/>
</dbReference>
<evidence type="ECO:0000256" key="7">
    <source>
        <dbReference type="ARBA" id="ARBA00022989"/>
    </source>
</evidence>
<evidence type="ECO:0000256" key="3">
    <source>
        <dbReference type="ARBA" id="ARBA00022448"/>
    </source>
</evidence>
<keyword evidence="10" id="KW-0496">Mitochondrion</keyword>
<dbReference type="GO" id="GO:0015093">
    <property type="term" value="F:ferrous iron transmembrane transporter activity"/>
    <property type="evidence" value="ECO:0007669"/>
    <property type="project" value="TreeGrafter"/>
</dbReference>
<reference evidence="14" key="1">
    <citation type="submission" date="2020-11" db="EMBL/GenBank/DDBJ databases">
        <authorList>
            <person name="Tran Van P."/>
        </authorList>
    </citation>
    <scope>NUCLEOTIDE SEQUENCE</scope>
</reference>
<evidence type="ECO:0008006" key="16">
    <source>
        <dbReference type="Google" id="ProtNLM"/>
    </source>
</evidence>
<dbReference type="AlphaFoldDB" id="A0A7R9BKT2"/>
<name>A0A7R9BKT2_9CRUS</name>
<dbReference type="Gene3D" id="1.50.40.10">
    <property type="entry name" value="Mitochondrial carrier domain"/>
    <property type="match status" value="2"/>
</dbReference>
<dbReference type="GO" id="GO:0048250">
    <property type="term" value="P:iron import into the mitochondrion"/>
    <property type="evidence" value="ECO:0007669"/>
    <property type="project" value="TreeGrafter"/>
</dbReference>
<dbReference type="FunFam" id="1.50.40.10:FF:000029">
    <property type="entry name" value="Solute carrier family 25 member 28"/>
    <property type="match status" value="1"/>
</dbReference>
<keyword evidence="4" id="KW-0410">Iron transport</keyword>
<keyword evidence="5 12" id="KW-0812">Transmembrane</keyword>
<evidence type="ECO:0000313" key="14">
    <source>
        <dbReference type="EMBL" id="CAD7276327.1"/>
    </source>
</evidence>
<evidence type="ECO:0000256" key="8">
    <source>
        <dbReference type="ARBA" id="ARBA00023004"/>
    </source>
</evidence>
<evidence type="ECO:0000256" key="6">
    <source>
        <dbReference type="ARBA" id="ARBA00022792"/>
    </source>
</evidence>
<sequence length="339" mass="37986">MTSPDRFDADDYESLPTERVSVHMIAGAFAGIMEHCVMFPVDSVKTRMQSLCKPSCAENFRTGVFENLFYIMRTEGVFRPVRGISATVWGSGPAHAMYFASYEYLKTTLSRGTNKHHNHYAHAAAGCISTLLHDAVMTPADVVKQRMQMCNSPYKHALGAVKDIYRREGAGAFFRAYPVQLSMNVPFHSTHFTVYEFLQNLTNPERRYYPAAHCVSGAVAGATAAAITTPLDVCKTLLNTQEAGVLREMDQTRIVGMANAFKMVYRIGGLSGYFQGLRARVIYQMPSTAIAWSVYEFFKHHLYATDQTPLLESMVGWETVTPLEDEWTSRQLKCKPVPV</sequence>
<dbReference type="InterPro" id="IPR023395">
    <property type="entry name" value="MCP_dom_sf"/>
</dbReference>
<dbReference type="Proteomes" id="UP000678499">
    <property type="component" value="Unassembled WGS sequence"/>
</dbReference>
<feature type="repeat" description="Solcar" evidence="12">
    <location>
        <begin position="18"/>
        <end position="108"/>
    </location>
</feature>
<evidence type="ECO:0000256" key="13">
    <source>
        <dbReference type="RuleBase" id="RU000488"/>
    </source>
</evidence>
<dbReference type="EMBL" id="OA882639">
    <property type="protein sequence ID" value="CAD7276327.1"/>
    <property type="molecule type" value="Genomic_DNA"/>
</dbReference>
<evidence type="ECO:0000313" key="15">
    <source>
        <dbReference type="Proteomes" id="UP000678499"/>
    </source>
</evidence>
<comment type="subcellular location">
    <subcellularLocation>
        <location evidence="1">Mitochondrion inner membrane</location>
        <topology evidence="1">Multi-pass membrane protein</topology>
    </subcellularLocation>
</comment>
<keyword evidence="6" id="KW-0999">Mitochondrion inner membrane</keyword>
<protein>
    <recommendedName>
        <fullName evidence="16">Mitoferrin-2</fullName>
    </recommendedName>
</protein>
<evidence type="ECO:0000256" key="5">
    <source>
        <dbReference type="ARBA" id="ARBA00022692"/>
    </source>
</evidence>
<feature type="repeat" description="Solcar" evidence="12">
    <location>
        <begin position="208"/>
        <end position="301"/>
    </location>
</feature>
<evidence type="ECO:0000256" key="4">
    <source>
        <dbReference type="ARBA" id="ARBA00022496"/>
    </source>
</evidence>
<dbReference type="PANTHER" id="PTHR45758">
    <property type="entry name" value="MITOFERRIN-1-RELATED"/>
    <property type="match status" value="1"/>
</dbReference>
<evidence type="ECO:0000256" key="1">
    <source>
        <dbReference type="ARBA" id="ARBA00004448"/>
    </source>
</evidence>
<evidence type="ECO:0000256" key="9">
    <source>
        <dbReference type="ARBA" id="ARBA00023065"/>
    </source>
</evidence>
<dbReference type="SUPFAM" id="SSF103506">
    <property type="entry name" value="Mitochondrial carrier"/>
    <property type="match status" value="1"/>
</dbReference>
<evidence type="ECO:0000256" key="11">
    <source>
        <dbReference type="ARBA" id="ARBA00023136"/>
    </source>
</evidence>